<evidence type="ECO:0000256" key="1">
    <source>
        <dbReference type="SAM" id="Phobius"/>
    </source>
</evidence>
<reference evidence="2" key="1">
    <citation type="submission" date="2022-09" db="EMBL/GenBank/DDBJ databases">
        <authorList>
            <person name="Li Z.-J."/>
        </authorList>
    </citation>
    <scope>NUCLEOTIDE SEQUENCE</scope>
    <source>
        <strain evidence="2">TGB10</strain>
    </source>
</reference>
<accession>A0ABY7L9M3</accession>
<keyword evidence="3" id="KW-1185">Reference proteome</keyword>
<feature type="transmembrane region" description="Helical" evidence="1">
    <location>
        <begin position="278"/>
        <end position="295"/>
    </location>
</feature>
<feature type="transmembrane region" description="Helical" evidence="1">
    <location>
        <begin position="74"/>
        <end position="90"/>
    </location>
</feature>
<dbReference type="Pfam" id="PF14897">
    <property type="entry name" value="EpsG"/>
    <property type="match status" value="1"/>
</dbReference>
<keyword evidence="1" id="KW-0472">Membrane</keyword>
<feature type="transmembrane region" description="Helical" evidence="1">
    <location>
        <begin position="183"/>
        <end position="203"/>
    </location>
</feature>
<proteinExistence type="predicted"/>
<keyword evidence="1" id="KW-0812">Transmembrane</keyword>
<evidence type="ECO:0000313" key="3">
    <source>
        <dbReference type="Proteomes" id="UP001164676"/>
    </source>
</evidence>
<organism evidence="2 3">
    <name type="scientific">Salinivibrio proteolyticus</name>
    <dbReference type="NCBI Taxonomy" id="334715"/>
    <lineage>
        <taxon>Bacteria</taxon>
        <taxon>Pseudomonadati</taxon>
        <taxon>Pseudomonadota</taxon>
        <taxon>Gammaproteobacteria</taxon>
        <taxon>Vibrionales</taxon>
        <taxon>Vibrionaceae</taxon>
        <taxon>Salinivibrio</taxon>
    </lineage>
</organism>
<sequence>MLLSILSMALIVGFRDLSAGSDTISYARAFEELSGLISFEWIEIKNAFVTNNIHFVDFLFAIFTFAISRITDSFNIYLSFLLVVSLFILAKSYKRVLPEDYFFSLAIFFCSFTFVFIFGNAVRQSLSVSIIALALIKLFLDRDYRAYFFLVFIASLFHIYAVLFFSVIIILRLKNASVFLMPFYCMILSFIIPKLGVLIFNFLGLPIFSSKLSAYFNEPASLSFNFISGVFFLSVSFLLSNLFDDARVNIIFKIYSATCSIQFLALGSEIAFARLGGYRFIWEPVLAIILIAIICESKLKSTIAKYIFMCVTCIYFYWVSSSESVMYTLGV</sequence>
<name>A0ABY7L9M3_9GAMM</name>
<protein>
    <submittedName>
        <fullName evidence="2">EpsG family protein</fullName>
    </submittedName>
</protein>
<evidence type="ECO:0000313" key="2">
    <source>
        <dbReference type="EMBL" id="WBA13954.1"/>
    </source>
</evidence>
<dbReference type="InterPro" id="IPR049458">
    <property type="entry name" value="EpsG-like"/>
</dbReference>
<feature type="transmembrane region" description="Helical" evidence="1">
    <location>
        <begin position="223"/>
        <end position="243"/>
    </location>
</feature>
<feature type="transmembrane region" description="Helical" evidence="1">
    <location>
        <begin position="250"/>
        <end position="272"/>
    </location>
</feature>
<gene>
    <name evidence="2" type="ORF">N7E60_09460</name>
</gene>
<feature type="transmembrane region" description="Helical" evidence="1">
    <location>
        <begin position="302"/>
        <end position="319"/>
    </location>
</feature>
<dbReference type="Proteomes" id="UP001164676">
    <property type="component" value="Chromosome"/>
</dbReference>
<feature type="transmembrane region" description="Helical" evidence="1">
    <location>
        <begin position="146"/>
        <end position="171"/>
    </location>
</feature>
<dbReference type="RefSeq" id="WP_269597313.1">
    <property type="nucleotide sequence ID" value="NZ_CP114584.1"/>
</dbReference>
<keyword evidence="1" id="KW-1133">Transmembrane helix</keyword>
<feature type="transmembrane region" description="Helical" evidence="1">
    <location>
        <begin position="102"/>
        <end position="118"/>
    </location>
</feature>
<dbReference type="EMBL" id="CP114584">
    <property type="protein sequence ID" value="WBA13954.1"/>
    <property type="molecule type" value="Genomic_DNA"/>
</dbReference>